<dbReference type="AlphaFoldDB" id="A0AAE9L3N2"/>
<gene>
    <name evidence="1" type="ORF">M5D45_05440</name>
</gene>
<name>A0AAE9L3N2_9BURK</name>
<dbReference type="RefSeq" id="WP_250025162.1">
    <property type="nucleotide sequence ID" value="NZ_CP097330.1"/>
</dbReference>
<protein>
    <submittedName>
        <fullName evidence="1">Uncharacterized protein</fullName>
    </submittedName>
</protein>
<dbReference type="Proteomes" id="UP001056132">
    <property type="component" value="Chromosome 1"/>
</dbReference>
<proteinExistence type="predicted"/>
<reference evidence="1" key="2">
    <citation type="submission" date="2022-05" db="EMBL/GenBank/DDBJ databases">
        <authorList>
            <person name="Kunte H.-J."/>
        </authorList>
    </citation>
    <scope>NUCLEOTIDE SEQUENCE</scope>
    <source>
        <strain evidence="1">G5</strain>
    </source>
</reference>
<dbReference type="KEGG" id="ccam:M5D45_05440"/>
<sequence>METLTHSDHARIALLQGLAGKLANMAADALEPYAGTDIGPDARERLAADVCKALRDNMPTLLNVKHALDMIPPAG</sequence>
<dbReference type="EMBL" id="CP097330">
    <property type="protein sequence ID" value="URF05265.1"/>
    <property type="molecule type" value="Genomic_DNA"/>
</dbReference>
<evidence type="ECO:0000313" key="1">
    <source>
        <dbReference type="EMBL" id="URF05265.1"/>
    </source>
</evidence>
<organism evidence="1 2">
    <name type="scientific">Cupriavidus campinensis</name>
    <dbReference type="NCBI Taxonomy" id="151783"/>
    <lineage>
        <taxon>Bacteria</taxon>
        <taxon>Pseudomonadati</taxon>
        <taxon>Pseudomonadota</taxon>
        <taxon>Betaproteobacteria</taxon>
        <taxon>Burkholderiales</taxon>
        <taxon>Burkholderiaceae</taxon>
        <taxon>Cupriavidus</taxon>
    </lineage>
</organism>
<reference evidence="1" key="1">
    <citation type="journal article" date="2022" name="Microbiol. Resour. Announc.">
        <title>Genome Sequence of Cupriavidus campinensis Strain G5, a Member of a Bacterial Consortium Capable of Polyethylene Degradation.</title>
        <authorList>
            <person name="Schneider B."/>
            <person name="Pfeiffer F."/>
            <person name="Dyall-Smith M."/>
            <person name="Kunte H.J."/>
        </authorList>
    </citation>
    <scope>NUCLEOTIDE SEQUENCE</scope>
    <source>
        <strain evidence="1">G5</strain>
    </source>
</reference>
<evidence type="ECO:0000313" key="2">
    <source>
        <dbReference type="Proteomes" id="UP001056132"/>
    </source>
</evidence>
<accession>A0AAE9L3N2</accession>